<dbReference type="EC" id="2.7.13.3" evidence="2"/>
<evidence type="ECO:0000256" key="1">
    <source>
        <dbReference type="ARBA" id="ARBA00000085"/>
    </source>
</evidence>
<dbReference type="GO" id="GO:0000155">
    <property type="term" value="F:phosphorelay sensor kinase activity"/>
    <property type="evidence" value="ECO:0007669"/>
    <property type="project" value="InterPro"/>
</dbReference>
<dbReference type="InterPro" id="IPR005467">
    <property type="entry name" value="His_kinase_dom"/>
</dbReference>
<dbReference type="PANTHER" id="PTHR43547">
    <property type="entry name" value="TWO-COMPONENT HISTIDINE KINASE"/>
    <property type="match status" value="1"/>
</dbReference>
<dbReference type="InterPro" id="IPR036890">
    <property type="entry name" value="HATPase_C_sf"/>
</dbReference>
<dbReference type="PRINTS" id="PR00344">
    <property type="entry name" value="BCTRLSENSOR"/>
</dbReference>
<dbReference type="PANTHER" id="PTHR43547:SF2">
    <property type="entry name" value="HYBRID SIGNAL TRANSDUCTION HISTIDINE KINASE C"/>
    <property type="match status" value="1"/>
</dbReference>
<dbReference type="SUPFAM" id="SSF47384">
    <property type="entry name" value="Homodimeric domain of signal transducing histidine kinase"/>
    <property type="match status" value="1"/>
</dbReference>
<keyword evidence="3" id="KW-0597">Phosphoprotein</keyword>
<dbReference type="InterPro" id="IPR003661">
    <property type="entry name" value="HisK_dim/P_dom"/>
</dbReference>
<dbReference type="PROSITE" id="PS50109">
    <property type="entry name" value="HIS_KIN"/>
    <property type="match status" value="1"/>
</dbReference>
<comment type="catalytic activity">
    <reaction evidence="1">
        <text>ATP + protein L-histidine = ADP + protein N-phospho-L-histidine.</text>
        <dbReference type="EC" id="2.7.13.3"/>
    </reaction>
</comment>
<reference evidence="5 6" key="1">
    <citation type="submission" date="2019-11" db="EMBL/GenBank/DDBJ databases">
        <title>Comparative genomics of hydrocarbon-degrading Desulfosarcina strains.</title>
        <authorList>
            <person name="Watanabe M."/>
            <person name="Kojima H."/>
            <person name="Fukui M."/>
        </authorList>
    </citation>
    <scope>NUCLEOTIDE SEQUENCE [LARGE SCALE GENOMIC DNA]</scope>
    <source>
        <strain evidence="5 6">28bB2T</strain>
    </source>
</reference>
<dbReference type="EMBL" id="AP021876">
    <property type="protein sequence ID" value="BBO81797.1"/>
    <property type="molecule type" value="Genomic_DNA"/>
</dbReference>
<accession>A0A5K7ZNE0</accession>
<evidence type="ECO:0000313" key="6">
    <source>
        <dbReference type="Proteomes" id="UP000425960"/>
    </source>
</evidence>
<dbReference type="AlphaFoldDB" id="A0A5K7ZNE0"/>
<dbReference type="Gene3D" id="1.10.287.130">
    <property type="match status" value="1"/>
</dbReference>
<dbReference type="KEGG" id="dov:DSCO28_23630"/>
<dbReference type="InterPro" id="IPR004358">
    <property type="entry name" value="Sig_transdc_His_kin-like_C"/>
</dbReference>
<protein>
    <recommendedName>
        <fullName evidence="2">histidine kinase</fullName>
        <ecNumber evidence="2">2.7.13.3</ecNumber>
    </recommendedName>
</protein>
<dbReference type="InterPro" id="IPR036097">
    <property type="entry name" value="HisK_dim/P_sf"/>
</dbReference>
<dbReference type="InterPro" id="IPR003594">
    <property type="entry name" value="HATPase_dom"/>
</dbReference>
<evidence type="ECO:0000256" key="3">
    <source>
        <dbReference type="ARBA" id="ARBA00022553"/>
    </source>
</evidence>
<evidence type="ECO:0000256" key="2">
    <source>
        <dbReference type="ARBA" id="ARBA00012438"/>
    </source>
</evidence>
<sequence>MSRVPLPCAKKSQIQMKNPPSEKKINAPEMAGDRFFDGIDVEFIIHELKDPISVIETALRMLLERREKYGPLTAKQEKTLVRALRSSKKARGLMADLLEVGRADAGCLQCCRFNALAAIDQALAEALETTEPHLWETLGTTGEKRLGAATLDDHGIAVVCSASASDLELLQDENKFRQIVGNLIKNALQYRRRRLDITLGCYDGRIVLEVADDGPGVEKENHELIFKCYTRVNACSLSSRSSHGLGLAGARVMARRLGGDITLKAGRSTGATFCLSLPMVLELPLAP</sequence>
<evidence type="ECO:0000259" key="4">
    <source>
        <dbReference type="PROSITE" id="PS50109"/>
    </source>
</evidence>
<gene>
    <name evidence="5" type="ORF">DSCO28_23630</name>
</gene>
<dbReference type="SUPFAM" id="SSF55874">
    <property type="entry name" value="ATPase domain of HSP90 chaperone/DNA topoisomerase II/histidine kinase"/>
    <property type="match status" value="1"/>
</dbReference>
<feature type="domain" description="Histidine kinase" evidence="4">
    <location>
        <begin position="43"/>
        <end position="281"/>
    </location>
</feature>
<dbReference type="Pfam" id="PF02518">
    <property type="entry name" value="HATPase_c"/>
    <property type="match status" value="1"/>
</dbReference>
<evidence type="ECO:0000313" key="5">
    <source>
        <dbReference type="EMBL" id="BBO81797.1"/>
    </source>
</evidence>
<dbReference type="SMART" id="SM00388">
    <property type="entry name" value="HisKA"/>
    <property type="match status" value="1"/>
</dbReference>
<dbReference type="CDD" id="cd00082">
    <property type="entry name" value="HisKA"/>
    <property type="match status" value="1"/>
</dbReference>
<dbReference type="Pfam" id="PF00512">
    <property type="entry name" value="HisKA"/>
    <property type="match status" value="1"/>
</dbReference>
<dbReference type="SMART" id="SM00387">
    <property type="entry name" value="HATPase_c"/>
    <property type="match status" value="1"/>
</dbReference>
<dbReference type="CDD" id="cd00075">
    <property type="entry name" value="HATPase"/>
    <property type="match status" value="1"/>
</dbReference>
<organism evidence="5 6">
    <name type="scientific">Desulfosarcina ovata subsp. sediminis</name>
    <dbReference type="NCBI Taxonomy" id="885957"/>
    <lineage>
        <taxon>Bacteria</taxon>
        <taxon>Pseudomonadati</taxon>
        <taxon>Thermodesulfobacteriota</taxon>
        <taxon>Desulfobacteria</taxon>
        <taxon>Desulfobacterales</taxon>
        <taxon>Desulfosarcinaceae</taxon>
        <taxon>Desulfosarcina</taxon>
    </lineage>
</organism>
<proteinExistence type="predicted"/>
<name>A0A5K7ZNE0_9BACT</name>
<dbReference type="Gene3D" id="3.30.565.10">
    <property type="entry name" value="Histidine kinase-like ATPase, C-terminal domain"/>
    <property type="match status" value="1"/>
</dbReference>
<dbReference type="Proteomes" id="UP000425960">
    <property type="component" value="Chromosome"/>
</dbReference>